<organism evidence="1 2">
    <name type="scientific">Stylosanthes scabra</name>
    <dbReference type="NCBI Taxonomy" id="79078"/>
    <lineage>
        <taxon>Eukaryota</taxon>
        <taxon>Viridiplantae</taxon>
        <taxon>Streptophyta</taxon>
        <taxon>Embryophyta</taxon>
        <taxon>Tracheophyta</taxon>
        <taxon>Spermatophyta</taxon>
        <taxon>Magnoliopsida</taxon>
        <taxon>eudicotyledons</taxon>
        <taxon>Gunneridae</taxon>
        <taxon>Pentapetalae</taxon>
        <taxon>rosids</taxon>
        <taxon>fabids</taxon>
        <taxon>Fabales</taxon>
        <taxon>Fabaceae</taxon>
        <taxon>Papilionoideae</taxon>
        <taxon>50 kb inversion clade</taxon>
        <taxon>dalbergioids sensu lato</taxon>
        <taxon>Dalbergieae</taxon>
        <taxon>Pterocarpus clade</taxon>
        <taxon>Stylosanthes</taxon>
    </lineage>
</organism>
<comment type="caution">
    <text evidence="1">The sequence shown here is derived from an EMBL/GenBank/DDBJ whole genome shotgun (WGS) entry which is preliminary data.</text>
</comment>
<proteinExistence type="predicted"/>
<sequence>MLVVVVKCSSKGLDLSSVGDVLGSEDHICDSKYAKYDQARHIVDTVACCPEIFLPYHFGHHLYYCLYQLHPFHIVVMNPKLLEPSVPQLGLFTPDFSAFLVMMVDSAADASVLEVESDSASVSPISSKLRWGFVEGELILELQGAYRKQDAFLLAPEVVFIELIGEWNEPIFETTLIP</sequence>
<reference evidence="1 2" key="1">
    <citation type="journal article" date="2023" name="Plants (Basel)">
        <title>Bridging the Gap: Combining Genomics and Transcriptomics Approaches to Understand Stylosanthes scabra, an Orphan Legume from the Brazilian Caatinga.</title>
        <authorList>
            <person name="Ferreira-Neto J.R.C."/>
            <person name="da Silva M.D."/>
            <person name="Binneck E."/>
            <person name="de Melo N.F."/>
            <person name="da Silva R.H."/>
            <person name="de Melo A.L.T.M."/>
            <person name="Pandolfi V."/>
            <person name="Bustamante F.O."/>
            <person name="Brasileiro-Vidal A.C."/>
            <person name="Benko-Iseppon A.M."/>
        </authorList>
    </citation>
    <scope>NUCLEOTIDE SEQUENCE [LARGE SCALE GENOMIC DNA]</scope>
    <source>
        <tissue evidence="1">Leaves</tissue>
    </source>
</reference>
<evidence type="ECO:0000313" key="2">
    <source>
        <dbReference type="Proteomes" id="UP001341840"/>
    </source>
</evidence>
<protein>
    <submittedName>
        <fullName evidence="1">Uncharacterized protein</fullName>
    </submittedName>
</protein>
<dbReference type="EMBL" id="JASCZI010183775">
    <property type="protein sequence ID" value="MED6189689.1"/>
    <property type="molecule type" value="Genomic_DNA"/>
</dbReference>
<evidence type="ECO:0000313" key="1">
    <source>
        <dbReference type="EMBL" id="MED6189689.1"/>
    </source>
</evidence>
<gene>
    <name evidence="1" type="ORF">PIB30_098544</name>
</gene>
<name>A0ABU6WWI7_9FABA</name>
<dbReference type="Proteomes" id="UP001341840">
    <property type="component" value="Unassembled WGS sequence"/>
</dbReference>
<keyword evidence="2" id="KW-1185">Reference proteome</keyword>
<accession>A0ABU6WWI7</accession>